<evidence type="ECO:0000313" key="2">
    <source>
        <dbReference type="Proteomes" id="UP001209681"/>
    </source>
</evidence>
<accession>A0ABT3N7N2</accession>
<dbReference type="Proteomes" id="UP001209681">
    <property type="component" value="Unassembled WGS sequence"/>
</dbReference>
<name>A0ABT3N7N2_9BACT</name>
<keyword evidence="2" id="KW-1185">Reference proteome</keyword>
<evidence type="ECO:0008006" key="3">
    <source>
        <dbReference type="Google" id="ProtNLM"/>
    </source>
</evidence>
<reference evidence="1 2" key="1">
    <citation type="submission" date="2022-11" db="EMBL/GenBank/DDBJ databases">
        <title>Desulfobotulus tamanensis H1 sp. nov. - anaerobic, alkaliphilic, sulphate reducing bacterium isolated from terrestrial mud volcano.</title>
        <authorList>
            <person name="Frolova A."/>
            <person name="Merkel A.Y."/>
            <person name="Slobodkin A.I."/>
        </authorList>
    </citation>
    <scope>NUCLEOTIDE SEQUENCE [LARGE SCALE GENOMIC DNA]</scope>
    <source>
        <strain evidence="1 2">H1</strain>
    </source>
</reference>
<sequence length="206" mass="22418">MKSIKLRVVNQSADANNSDIVIFQKNIAPSFDQLAVAWRCIRNLGRDCNHPFEYDLDMEVCASDSWGNYTERFNAFPGNKFSMQKDHSGDVLKQEGRSVSPKEVEVYNALDMGAVTANIYRSGKLLAAKTGIAPGQKAVFQFKPTIYIGVASQIVEGQVMSSAIMTAINTEVSLLGVASADIVMTGGGPGREATPFVFTLENVIWA</sequence>
<proteinExistence type="predicted"/>
<comment type="caution">
    <text evidence="1">The sequence shown here is derived from an EMBL/GenBank/DDBJ whole genome shotgun (WGS) entry which is preliminary data.</text>
</comment>
<dbReference type="RefSeq" id="WP_265424332.1">
    <property type="nucleotide sequence ID" value="NZ_JAPFPW010000004.1"/>
</dbReference>
<dbReference type="EMBL" id="JAPFPW010000004">
    <property type="protein sequence ID" value="MCW7753464.1"/>
    <property type="molecule type" value="Genomic_DNA"/>
</dbReference>
<gene>
    <name evidence="1" type="ORF">OOT00_05615</name>
</gene>
<organism evidence="1 2">
    <name type="scientific">Desulfobotulus pelophilus</name>
    <dbReference type="NCBI Taxonomy" id="2823377"/>
    <lineage>
        <taxon>Bacteria</taxon>
        <taxon>Pseudomonadati</taxon>
        <taxon>Thermodesulfobacteriota</taxon>
        <taxon>Desulfobacteria</taxon>
        <taxon>Desulfobacterales</taxon>
        <taxon>Desulfobacteraceae</taxon>
        <taxon>Desulfobotulus</taxon>
    </lineage>
</organism>
<evidence type="ECO:0000313" key="1">
    <source>
        <dbReference type="EMBL" id="MCW7753464.1"/>
    </source>
</evidence>
<protein>
    <recommendedName>
        <fullName evidence="3">Aromatic ring-opening dioxygenase LigA</fullName>
    </recommendedName>
</protein>